<evidence type="ECO:0000256" key="2">
    <source>
        <dbReference type="SAM" id="MobiDB-lite"/>
    </source>
</evidence>
<protein>
    <submittedName>
        <fullName evidence="3">Uncharacterized protein</fullName>
    </submittedName>
</protein>
<evidence type="ECO:0000256" key="1">
    <source>
        <dbReference type="SAM" id="Coils"/>
    </source>
</evidence>
<feature type="region of interest" description="Disordered" evidence="2">
    <location>
        <begin position="48"/>
        <end position="126"/>
    </location>
</feature>
<feature type="compositionally biased region" description="Polar residues" evidence="2">
    <location>
        <begin position="55"/>
        <end position="64"/>
    </location>
</feature>
<proteinExistence type="predicted"/>
<name>A0A087GNM7_ARAAL</name>
<accession>A0A087GNM7</accession>
<organism evidence="3 4">
    <name type="scientific">Arabis alpina</name>
    <name type="common">Alpine rock-cress</name>
    <dbReference type="NCBI Taxonomy" id="50452"/>
    <lineage>
        <taxon>Eukaryota</taxon>
        <taxon>Viridiplantae</taxon>
        <taxon>Streptophyta</taxon>
        <taxon>Embryophyta</taxon>
        <taxon>Tracheophyta</taxon>
        <taxon>Spermatophyta</taxon>
        <taxon>Magnoliopsida</taxon>
        <taxon>eudicotyledons</taxon>
        <taxon>Gunneridae</taxon>
        <taxon>Pentapetalae</taxon>
        <taxon>rosids</taxon>
        <taxon>malvids</taxon>
        <taxon>Brassicales</taxon>
        <taxon>Brassicaceae</taxon>
        <taxon>Arabideae</taxon>
        <taxon>Arabis</taxon>
    </lineage>
</organism>
<feature type="region of interest" description="Disordered" evidence="2">
    <location>
        <begin position="358"/>
        <end position="377"/>
    </location>
</feature>
<feature type="coiled-coil region" evidence="1">
    <location>
        <begin position="207"/>
        <end position="255"/>
    </location>
</feature>
<evidence type="ECO:0000313" key="4">
    <source>
        <dbReference type="Proteomes" id="UP000029120"/>
    </source>
</evidence>
<sequence>MRGATPGIQAFNVPSIPIYSKKSRRLCEVFNRSDAEVTADPSAVVVIEDSEDNNEGISLPNQEENLAVQDGSEKVPSTTDAANMQRTDDASARGSAPGESNEPKGPSDASRSKEKGKVDLVGNKAEKRLRLRLKPTSKQGGFRPSRSIIKSGSRIISPYEAAIGEQEEQIKSLMARIDVDAVWKELDRQITRTDTCEISATTNRQSANDYAAQIKMLKDEKQKLEEEVKKRDVNLEAASAKVAKLRTDLEKSRLTEDCLRKELDEAHRRADQIASGNSAQSARHSSGLERIRSYLVTLHAQEEVKAQLCYRRGAQISLKKMVEAEFELPPGFLEKYMKEEKDYLVQIESFNVDSLGDETLFLTPPPPPTGPPRDVAS</sequence>
<gene>
    <name evidence="3" type="ordered locus">AALP_Aa6g117500</name>
</gene>
<reference evidence="4" key="1">
    <citation type="journal article" date="2015" name="Nat. Plants">
        <title>Genome expansion of Arabis alpina linked with retrotransposition and reduced symmetric DNA methylation.</title>
        <authorList>
            <person name="Willing E.M."/>
            <person name="Rawat V."/>
            <person name="Mandakova T."/>
            <person name="Maumus F."/>
            <person name="James G.V."/>
            <person name="Nordstroem K.J."/>
            <person name="Becker C."/>
            <person name="Warthmann N."/>
            <person name="Chica C."/>
            <person name="Szarzynska B."/>
            <person name="Zytnicki M."/>
            <person name="Albani M.C."/>
            <person name="Kiefer C."/>
            <person name="Bergonzi S."/>
            <person name="Castaings L."/>
            <person name="Mateos J.L."/>
            <person name="Berns M.C."/>
            <person name="Bujdoso N."/>
            <person name="Piofczyk T."/>
            <person name="de Lorenzo L."/>
            <person name="Barrero-Sicilia C."/>
            <person name="Mateos I."/>
            <person name="Piednoel M."/>
            <person name="Hagmann J."/>
            <person name="Chen-Min-Tao R."/>
            <person name="Iglesias-Fernandez R."/>
            <person name="Schuster S.C."/>
            <person name="Alonso-Blanco C."/>
            <person name="Roudier F."/>
            <person name="Carbonero P."/>
            <person name="Paz-Ares J."/>
            <person name="Davis S.J."/>
            <person name="Pecinka A."/>
            <person name="Quesneville H."/>
            <person name="Colot V."/>
            <person name="Lysak M.A."/>
            <person name="Weigel D."/>
            <person name="Coupland G."/>
            <person name="Schneeberger K."/>
        </authorList>
    </citation>
    <scope>NUCLEOTIDE SEQUENCE [LARGE SCALE GENOMIC DNA]</scope>
    <source>
        <strain evidence="4">cv. Pajares</strain>
    </source>
</reference>
<dbReference type="Gramene" id="KFK31479">
    <property type="protein sequence ID" value="KFK31479"/>
    <property type="gene ID" value="AALP_AA6G117500"/>
</dbReference>
<feature type="compositionally biased region" description="Polar residues" evidence="2">
    <location>
        <begin position="75"/>
        <end position="85"/>
    </location>
</feature>
<keyword evidence="1" id="KW-0175">Coiled coil</keyword>
<feature type="compositionally biased region" description="Basic and acidic residues" evidence="2">
    <location>
        <begin position="110"/>
        <end position="126"/>
    </location>
</feature>
<dbReference type="EMBL" id="CM002874">
    <property type="protein sequence ID" value="KFK31479.1"/>
    <property type="molecule type" value="Genomic_DNA"/>
</dbReference>
<keyword evidence="4" id="KW-1185">Reference proteome</keyword>
<dbReference type="Proteomes" id="UP000029120">
    <property type="component" value="Chromosome 6"/>
</dbReference>
<evidence type="ECO:0000313" key="3">
    <source>
        <dbReference type="EMBL" id="KFK31479.1"/>
    </source>
</evidence>
<dbReference type="AlphaFoldDB" id="A0A087GNM7"/>